<dbReference type="RefSeq" id="WP_209892923.1">
    <property type="nucleotide sequence ID" value="NZ_BAAAJV010000041.1"/>
</dbReference>
<name>A0ABS4YMI1_9MICO</name>
<comment type="caution">
    <text evidence="2">The sequence shown here is derived from an EMBL/GenBank/DDBJ whole genome shotgun (WGS) entry which is preliminary data.</text>
</comment>
<evidence type="ECO:0000313" key="2">
    <source>
        <dbReference type="EMBL" id="MBP2410011.1"/>
    </source>
</evidence>
<feature type="region of interest" description="Disordered" evidence="1">
    <location>
        <begin position="201"/>
        <end position="243"/>
    </location>
</feature>
<evidence type="ECO:0000313" key="3">
    <source>
        <dbReference type="Proteomes" id="UP000698222"/>
    </source>
</evidence>
<organism evidence="2 3">
    <name type="scientific">Brachybacterium fresconis</name>
    <dbReference type="NCBI Taxonomy" id="173363"/>
    <lineage>
        <taxon>Bacteria</taxon>
        <taxon>Bacillati</taxon>
        <taxon>Actinomycetota</taxon>
        <taxon>Actinomycetes</taxon>
        <taxon>Micrococcales</taxon>
        <taxon>Dermabacteraceae</taxon>
        <taxon>Brachybacterium</taxon>
    </lineage>
</organism>
<accession>A0ABS4YMI1</accession>
<gene>
    <name evidence="2" type="ORF">JOF44_002914</name>
</gene>
<protein>
    <submittedName>
        <fullName evidence="2">Uncharacterized protein</fullName>
    </submittedName>
</protein>
<dbReference type="Proteomes" id="UP000698222">
    <property type="component" value="Unassembled WGS sequence"/>
</dbReference>
<evidence type="ECO:0000256" key="1">
    <source>
        <dbReference type="SAM" id="MobiDB-lite"/>
    </source>
</evidence>
<keyword evidence="3" id="KW-1185">Reference proteome</keyword>
<reference evidence="2 3" key="1">
    <citation type="submission" date="2021-03" db="EMBL/GenBank/DDBJ databases">
        <title>Sequencing the genomes of 1000 actinobacteria strains.</title>
        <authorList>
            <person name="Klenk H.-P."/>
        </authorList>
    </citation>
    <scope>NUCLEOTIDE SEQUENCE [LARGE SCALE GENOMIC DNA]</scope>
    <source>
        <strain evidence="2 3">DSM 14564</strain>
    </source>
</reference>
<dbReference type="EMBL" id="JAGIOC010000001">
    <property type="protein sequence ID" value="MBP2410011.1"/>
    <property type="molecule type" value="Genomic_DNA"/>
</dbReference>
<sequence length="291" mass="31721">MKPISALTGRLSAVPTAVRRRSQDAASRARIRADARAIAPTIPRDADPGHLIRAARRLVRRAAQDEFAREGITQVRLPEEIDRAELRRVDVPGDASFHAVVEDVVSALDIAPSTLERDDAIDLRRAPSSADRYGLSPEVAADLASYLLQRAVELDGEVEDVEAFFTAQAAQIREDVRAVLVRQVKVPLELKVALERHERIENGDASADGPGDPFVEDFASPTGAPGDEDATEEERRSFSQRARAAYDFAQSEAGRTAFSMLRSGAEKAYEMYGKGEGRTPGPGPSPKQPKR</sequence>
<feature type="region of interest" description="Disordered" evidence="1">
    <location>
        <begin position="269"/>
        <end position="291"/>
    </location>
</feature>
<feature type="compositionally biased region" description="Pro residues" evidence="1">
    <location>
        <begin position="281"/>
        <end position="291"/>
    </location>
</feature>
<proteinExistence type="predicted"/>